<evidence type="ECO:0000259" key="7">
    <source>
        <dbReference type="PROSITE" id="PS51775"/>
    </source>
</evidence>
<evidence type="ECO:0000313" key="9">
    <source>
        <dbReference type="Proteomes" id="UP000436088"/>
    </source>
</evidence>
<dbReference type="PROSITE" id="PS51775">
    <property type="entry name" value="GTD_BINDING"/>
    <property type="match status" value="1"/>
</dbReference>
<keyword evidence="4" id="KW-0472">Membrane</keyword>
<evidence type="ECO:0000313" key="8">
    <source>
        <dbReference type="EMBL" id="KAE8663458.1"/>
    </source>
</evidence>
<organism evidence="8 9">
    <name type="scientific">Hibiscus syriacus</name>
    <name type="common">Rose of Sharon</name>
    <dbReference type="NCBI Taxonomy" id="106335"/>
    <lineage>
        <taxon>Eukaryota</taxon>
        <taxon>Viridiplantae</taxon>
        <taxon>Streptophyta</taxon>
        <taxon>Embryophyta</taxon>
        <taxon>Tracheophyta</taxon>
        <taxon>Spermatophyta</taxon>
        <taxon>Magnoliopsida</taxon>
        <taxon>eudicotyledons</taxon>
        <taxon>Gunneridae</taxon>
        <taxon>Pentapetalae</taxon>
        <taxon>rosids</taxon>
        <taxon>malvids</taxon>
        <taxon>Malvales</taxon>
        <taxon>Malvaceae</taxon>
        <taxon>Malvoideae</taxon>
        <taxon>Hibiscus</taxon>
    </lineage>
</organism>
<feature type="coiled-coil region" evidence="5">
    <location>
        <begin position="368"/>
        <end position="420"/>
    </location>
</feature>
<comment type="subcellular location">
    <subcellularLocation>
        <location evidence="1">Membrane</location>
    </subcellularLocation>
</comment>
<reference evidence="8" key="1">
    <citation type="submission" date="2019-09" db="EMBL/GenBank/DDBJ databases">
        <title>Draft genome information of white flower Hibiscus syriacus.</title>
        <authorList>
            <person name="Kim Y.-M."/>
        </authorList>
    </citation>
    <scope>NUCLEOTIDE SEQUENCE [LARGE SCALE GENOMIC DNA]</scope>
    <source>
        <strain evidence="8">YM2019G1</strain>
    </source>
</reference>
<gene>
    <name evidence="8" type="ORF">F3Y22_tig00112965pilonHSYRG00005</name>
</gene>
<protein>
    <submittedName>
        <fullName evidence="8">Leucine-rich receptor-like protein kinase family protein</fullName>
    </submittedName>
</protein>
<keyword evidence="9" id="KW-1185">Reference proteome</keyword>
<accession>A0A6A2WRV2</accession>
<dbReference type="EMBL" id="VEPZ02001676">
    <property type="protein sequence ID" value="KAE8663458.1"/>
    <property type="molecule type" value="Genomic_DNA"/>
</dbReference>
<dbReference type="GO" id="GO:0080115">
    <property type="term" value="F:myosin XI tail binding"/>
    <property type="evidence" value="ECO:0007669"/>
    <property type="project" value="UniProtKB-ARBA"/>
</dbReference>
<evidence type="ECO:0000256" key="5">
    <source>
        <dbReference type="SAM" id="Coils"/>
    </source>
</evidence>
<name>A0A6A2WRV2_HIBSY</name>
<feature type="region of interest" description="Disordered" evidence="6">
    <location>
        <begin position="424"/>
        <end position="444"/>
    </location>
</feature>
<dbReference type="AlphaFoldDB" id="A0A6A2WRV2"/>
<evidence type="ECO:0000256" key="3">
    <source>
        <dbReference type="ARBA" id="ARBA00022989"/>
    </source>
</evidence>
<sequence length="444" mass="50134">MAGSSATLPIQETDVTVLKETLRSQQQLLQKLYSELEFERESSATATNESLSMILRLQSEKAAVKMEASQYKRLAEEKICHAEESLAILEELIYQKEMEISSLEFQVQAYRYKLLSLGCDDLNDFEKQFTSNRFTERNDAFYGEKGIKSTVRRLSSLPASLPIDFYSRKSTNDGENNLAPVQESTYAGNSDTVVRDQGLGSRRSSVNSGAGEFISYLEQIRLLDEKVKQIADCKEVDLKKNKKISNRKVESLSLNSSSLNECHKIKSHEDSTELRISSSALSSSVHDIFEVPVIHEIPETSAKSKICFDGEKCNGKSVLGSEDRLRKPDLILEDNFGLPARDEVDWIKMNNLLNADSKSALRHLAAGVTDYQSDLKQLSQRIEKLESGRNNTRHDIVEGREDELNLLKDLRQRLNSIQSEMRSWKPKKLPSPSDEVSLVPLTEV</sequence>
<dbReference type="PANTHER" id="PTHR31422:SF1">
    <property type="entry name" value="GTD-BINDING DOMAIN-CONTAINING PROTEIN"/>
    <property type="match status" value="1"/>
</dbReference>
<keyword evidence="2" id="KW-0812">Transmembrane</keyword>
<dbReference type="Proteomes" id="UP000436088">
    <property type="component" value="Unassembled WGS sequence"/>
</dbReference>
<evidence type="ECO:0000256" key="4">
    <source>
        <dbReference type="ARBA" id="ARBA00023136"/>
    </source>
</evidence>
<dbReference type="InterPro" id="IPR007656">
    <property type="entry name" value="GTD-bd"/>
</dbReference>
<evidence type="ECO:0000256" key="6">
    <source>
        <dbReference type="SAM" id="MobiDB-lite"/>
    </source>
</evidence>
<evidence type="ECO:0000256" key="1">
    <source>
        <dbReference type="ARBA" id="ARBA00004370"/>
    </source>
</evidence>
<dbReference type="GO" id="GO:0016301">
    <property type="term" value="F:kinase activity"/>
    <property type="evidence" value="ECO:0007669"/>
    <property type="project" value="UniProtKB-KW"/>
</dbReference>
<proteinExistence type="predicted"/>
<keyword evidence="5" id="KW-0175">Coiled coil</keyword>
<dbReference type="PANTHER" id="PTHR31422">
    <property type="entry name" value="BNAANNG28530D PROTEIN"/>
    <property type="match status" value="1"/>
</dbReference>
<comment type="caution">
    <text evidence="8">The sequence shown here is derived from an EMBL/GenBank/DDBJ whole genome shotgun (WGS) entry which is preliminary data.</text>
</comment>
<keyword evidence="3" id="KW-1133">Transmembrane helix</keyword>
<evidence type="ECO:0000256" key="2">
    <source>
        <dbReference type="ARBA" id="ARBA00022692"/>
    </source>
</evidence>
<dbReference type="Pfam" id="PF04576">
    <property type="entry name" value="Zein-binding"/>
    <property type="match status" value="1"/>
</dbReference>
<feature type="domain" description="GTD-binding" evidence="7">
    <location>
        <begin position="13"/>
        <end position="111"/>
    </location>
</feature>
<dbReference type="GO" id="GO:0016020">
    <property type="term" value="C:membrane"/>
    <property type="evidence" value="ECO:0007669"/>
    <property type="project" value="UniProtKB-SubCell"/>
</dbReference>